<dbReference type="InterPro" id="IPR011011">
    <property type="entry name" value="Znf_FYVE_PHD"/>
</dbReference>
<keyword evidence="2" id="KW-0479">Metal-binding</keyword>
<feature type="region of interest" description="Disordered" evidence="7">
    <location>
        <begin position="374"/>
        <end position="488"/>
    </location>
</feature>
<feature type="region of interest" description="Disordered" evidence="7">
    <location>
        <begin position="638"/>
        <end position="667"/>
    </location>
</feature>
<evidence type="ECO:0000256" key="7">
    <source>
        <dbReference type="SAM" id="MobiDB-lite"/>
    </source>
</evidence>
<dbReference type="Pfam" id="PF00628">
    <property type="entry name" value="PHD"/>
    <property type="match status" value="1"/>
</dbReference>
<dbReference type="Proteomes" id="UP000215289">
    <property type="component" value="Unassembled WGS sequence"/>
</dbReference>
<dbReference type="Gene3D" id="3.30.40.10">
    <property type="entry name" value="Zinc/RING finger domain, C3HC4 (zinc finger)"/>
    <property type="match status" value="1"/>
</dbReference>
<comment type="subcellular location">
    <subcellularLocation>
        <location evidence="1">Nucleus</location>
    </subcellularLocation>
</comment>
<proteinExistence type="predicted"/>
<name>A0A3R7I9S5_9EURO</name>
<evidence type="ECO:0000313" key="10">
    <source>
        <dbReference type="Proteomes" id="UP000215289"/>
    </source>
</evidence>
<sequence>MAGDALEPAEPSQVNGSIGLDRSTTNPYETNPELIPPTDPFLSRSPLYGRYAPHVDDFKPRYDGWYQAEPEAKSYWEEVVRTSCTPENSLNVPGAREVYAAGSVLIKVDQEPAAGAAAERYSNVNTNEMSAAKKAEDALQELGVAIPIIYFCGIVDGKNVTVESRIPGVSLEVAWKYLTIEQIGAFKQQCRRIIQRLAIVEPAPDSASYVCGELNAQSPPGVEVSERDILFQDKKGTEKLYLVHNDMIRSNVVVKDGRVVGILGWRQCGFFGFERAKQIHRQFRIPERPFIEHGGVNVAQVWADLYDDIPDVSGTNGLPDHHTTAAPEVKIEPLQTSLDKYPPSNETEILPALAQLDGTLLPEDHPTPKKVADLKSELASRASSTDRSSPAGSTKGAARRKSGPGASKKGTAKKQTTKKRKIDELASEDVGSRRSNTPSSTRASKTPGVKKQGSASVAGSPAPEGKKKKKNAKKVKVEKQAEEEEEQEEESEDDGVFCICRKGDDHTWMIACDGGCDDWFHGKCINIDPRDADLIDRYICPNCKAEGKGWTTWKPMCRLKGCRKPARVTGKNPSKYCSDEHGREFMRRRIQQLHKPSEDPAKKEWAELGSRGGVLTTGDLHAVVMAVSSAEEFRKLGQRIVSPPPDEEDPETGAKSSSKKLGLDVDPDGLTYSHDEASKLEQLRKQRDELLHRREMLNTRSTFLTLVRQRSKSIVEKLKQTDPKGGWKDICGFDTRLAWSDEEFDEWRLSNLGAKALEEGTPEALASSYLDAVDADGDTAMNGTKTEEEEEDELAKLSRGVCTKKRCERHKQWVKVHQSELLFEENTLKQDLATCEKEAQNVVERAVLRMWAEKDNAQNGGE</sequence>
<dbReference type="AlphaFoldDB" id="A0A3R7I9S5"/>
<dbReference type="InterPro" id="IPR013083">
    <property type="entry name" value="Znf_RING/FYVE/PHD"/>
</dbReference>
<keyword evidence="4" id="KW-0862">Zinc</keyword>
<evidence type="ECO:0000256" key="6">
    <source>
        <dbReference type="PROSITE-ProRule" id="PRU00146"/>
    </source>
</evidence>
<dbReference type="InterPro" id="IPR001965">
    <property type="entry name" value="Znf_PHD"/>
</dbReference>
<dbReference type="PROSITE" id="PS01359">
    <property type="entry name" value="ZF_PHD_1"/>
    <property type="match status" value="1"/>
</dbReference>
<feature type="compositionally biased region" description="Basic residues" evidence="7">
    <location>
        <begin position="410"/>
        <end position="420"/>
    </location>
</feature>
<evidence type="ECO:0000256" key="3">
    <source>
        <dbReference type="ARBA" id="ARBA00022771"/>
    </source>
</evidence>
<keyword evidence="3 6" id="KW-0863">Zinc-finger</keyword>
<dbReference type="PANTHER" id="PTHR46174">
    <property type="entry name" value="CXXC-TYPE ZINC FINGER PROTEIN 1"/>
    <property type="match status" value="1"/>
</dbReference>
<gene>
    <name evidence="9" type="ORF">CFD26_100572</name>
</gene>
<dbReference type="InterPro" id="IPR019787">
    <property type="entry name" value="Znf_PHD-finger"/>
</dbReference>
<protein>
    <recommendedName>
        <fullName evidence="8">PHD-type domain-containing protein</fullName>
    </recommendedName>
</protein>
<dbReference type="STRING" id="1245748.A0A3R7I9S5"/>
<dbReference type="InterPro" id="IPR037869">
    <property type="entry name" value="Spp1/CFP1"/>
</dbReference>
<accession>A0A3R7I9S5</accession>
<evidence type="ECO:0000256" key="1">
    <source>
        <dbReference type="ARBA" id="ARBA00004123"/>
    </source>
</evidence>
<dbReference type="InterPro" id="IPR019786">
    <property type="entry name" value="Zinc_finger_PHD-type_CS"/>
</dbReference>
<dbReference type="GO" id="GO:0048188">
    <property type="term" value="C:Set1C/COMPASS complex"/>
    <property type="evidence" value="ECO:0007669"/>
    <property type="project" value="InterPro"/>
</dbReference>
<dbReference type="SUPFAM" id="SSF56112">
    <property type="entry name" value="Protein kinase-like (PK-like)"/>
    <property type="match status" value="1"/>
</dbReference>
<dbReference type="EMBL" id="NIDN02000384">
    <property type="protein sequence ID" value="RLL93130.1"/>
    <property type="molecule type" value="Genomic_DNA"/>
</dbReference>
<feature type="region of interest" description="Disordered" evidence="7">
    <location>
        <begin position="1"/>
        <end position="40"/>
    </location>
</feature>
<evidence type="ECO:0000256" key="4">
    <source>
        <dbReference type="ARBA" id="ARBA00022833"/>
    </source>
</evidence>
<dbReference type="GO" id="GO:0008270">
    <property type="term" value="F:zinc ion binding"/>
    <property type="evidence" value="ECO:0007669"/>
    <property type="project" value="UniProtKB-KW"/>
</dbReference>
<dbReference type="InterPro" id="IPR011009">
    <property type="entry name" value="Kinase-like_dom_sf"/>
</dbReference>
<keyword evidence="5" id="KW-0539">Nucleus</keyword>
<reference evidence="9 10" key="1">
    <citation type="submission" date="2018-08" db="EMBL/GenBank/DDBJ databases">
        <title>Draft genome sequences of two Aspergillus turcosus clinical strains isolated from bronchoalveolar lavage fluid: one azole-susceptible and the other azole-resistant.</title>
        <authorList>
            <person name="Parent-Michaud M."/>
            <person name="Dufresne P.J."/>
            <person name="Fournier E."/>
            <person name="Martineau C."/>
            <person name="Moreira S."/>
            <person name="Perkins V."/>
            <person name="De Repentigny L."/>
            <person name="Dufresne S.F."/>
        </authorList>
    </citation>
    <scope>NUCLEOTIDE SEQUENCE [LARGE SCALE GENOMIC DNA]</scope>
    <source>
        <strain evidence="9">HMR AF 1038</strain>
    </source>
</reference>
<comment type="caution">
    <text evidence="9">The sequence shown here is derived from an EMBL/GenBank/DDBJ whole genome shotgun (WGS) entry which is preliminary data.</text>
</comment>
<keyword evidence="10" id="KW-1185">Reference proteome</keyword>
<feature type="domain" description="PHD-type" evidence="8">
    <location>
        <begin position="495"/>
        <end position="546"/>
    </location>
</feature>
<feature type="compositionally biased region" description="Polar residues" evidence="7">
    <location>
        <begin position="381"/>
        <end position="392"/>
    </location>
</feature>
<feature type="compositionally biased region" description="Polar residues" evidence="7">
    <location>
        <begin position="433"/>
        <end position="444"/>
    </location>
</feature>
<dbReference type="OrthoDB" id="436852at2759"/>
<dbReference type="SMART" id="SM00249">
    <property type="entry name" value="PHD"/>
    <property type="match status" value="1"/>
</dbReference>
<evidence type="ECO:0000313" key="9">
    <source>
        <dbReference type="EMBL" id="RLL93130.1"/>
    </source>
</evidence>
<organism evidence="9 10">
    <name type="scientific">Aspergillus turcosus</name>
    <dbReference type="NCBI Taxonomy" id="1245748"/>
    <lineage>
        <taxon>Eukaryota</taxon>
        <taxon>Fungi</taxon>
        <taxon>Dikarya</taxon>
        <taxon>Ascomycota</taxon>
        <taxon>Pezizomycotina</taxon>
        <taxon>Eurotiomycetes</taxon>
        <taxon>Eurotiomycetidae</taxon>
        <taxon>Eurotiales</taxon>
        <taxon>Aspergillaceae</taxon>
        <taxon>Aspergillus</taxon>
        <taxon>Aspergillus subgen. Fumigati</taxon>
    </lineage>
</organism>
<dbReference type="SUPFAM" id="SSF57903">
    <property type="entry name" value="FYVE/PHD zinc finger"/>
    <property type="match status" value="1"/>
</dbReference>
<evidence type="ECO:0000256" key="5">
    <source>
        <dbReference type="ARBA" id="ARBA00023242"/>
    </source>
</evidence>
<dbReference type="PROSITE" id="PS50016">
    <property type="entry name" value="ZF_PHD_2"/>
    <property type="match status" value="1"/>
</dbReference>
<feature type="compositionally biased region" description="Polar residues" evidence="7">
    <location>
        <begin position="12"/>
        <end position="29"/>
    </location>
</feature>
<dbReference type="GO" id="GO:0045893">
    <property type="term" value="P:positive regulation of DNA-templated transcription"/>
    <property type="evidence" value="ECO:0007669"/>
    <property type="project" value="TreeGrafter"/>
</dbReference>
<dbReference type="PANTHER" id="PTHR46174:SF1">
    <property type="entry name" value="CXXC-TYPE ZINC FINGER PROTEIN 1"/>
    <property type="match status" value="1"/>
</dbReference>
<evidence type="ECO:0000259" key="8">
    <source>
        <dbReference type="PROSITE" id="PS50016"/>
    </source>
</evidence>
<evidence type="ECO:0000256" key="2">
    <source>
        <dbReference type="ARBA" id="ARBA00022723"/>
    </source>
</evidence>